<dbReference type="GO" id="GO:0006265">
    <property type="term" value="P:DNA topological change"/>
    <property type="evidence" value="ECO:0007669"/>
    <property type="project" value="InterPro"/>
</dbReference>
<evidence type="ECO:0000256" key="2">
    <source>
        <dbReference type="ARBA" id="ARBA00009446"/>
    </source>
</evidence>
<dbReference type="EC" id="5.6.2.1" evidence="3 7"/>
<dbReference type="PANTHER" id="PTHR11390:SF21">
    <property type="entry name" value="DNA TOPOISOMERASE 3-ALPHA"/>
    <property type="match status" value="1"/>
</dbReference>
<comment type="caution">
    <text evidence="10">The sequence shown here is derived from an EMBL/GenBank/DDBJ whole genome shotgun (WGS) entry which is preliminary data.</text>
</comment>
<feature type="compositionally biased region" description="Polar residues" evidence="8">
    <location>
        <begin position="1"/>
        <end position="14"/>
    </location>
</feature>
<keyword evidence="11" id="KW-1185">Reference proteome</keyword>
<dbReference type="Gene3D" id="2.70.20.10">
    <property type="entry name" value="Topoisomerase I, domain 3"/>
    <property type="match status" value="1"/>
</dbReference>
<dbReference type="SMART" id="SM00436">
    <property type="entry name" value="TOP1Bc"/>
    <property type="match status" value="1"/>
</dbReference>
<evidence type="ECO:0000256" key="6">
    <source>
        <dbReference type="ARBA" id="ARBA00023235"/>
    </source>
</evidence>
<dbReference type="Gene3D" id="3.40.50.140">
    <property type="match status" value="1"/>
</dbReference>
<dbReference type="InterPro" id="IPR000380">
    <property type="entry name" value="Topo_IA"/>
</dbReference>
<dbReference type="PROSITE" id="PS52039">
    <property type="entry name" value="TOPO_IA_2"/>
    <property type="match status" value="1"/>
</dbReference>
<feature type="region of interest" description="Disordered" evidence="8">
    <location>
        <begin position="1"/>
        <end position="90"/>
    </location>
</feature>
<feature type="compositionally biased region" description="Low complexity" evidence="8">
    <location>
        <begin position="25"/>
        <end position="36"/>
    </location>
</feature>
<proteinExistence type="inferred from homology"/>
<evidence type="ECO:0000256" key="3">
    <source>
        <dbReference type="ARBA" id="ARBA00012891"/>
    </source>
</evidence>
<dbReference type="InterPro" id="IPR003601">
    <property type="entry name" value="Topo_IA_2"/>
</dbReference>
<dbReference type="Gene3D" id="1.10.290.10">
    <property type="entry name" value="Topoisomerase I, domain 4"/>
    <property type="match status" value="1"/>
</dbReference>
<gene>
    <name evidence="10" type="ORF">ECRASSUSDP1_LOCUS25620</name>
</gene>
<evidence type="ECO:0000256" key="1">
    <source>
        <dbReference type="ARBA" id="ARBA00000213"/>
    </source>
</evidence>
<dbReference type="InterPro" id="IPR013497">
    <property type="entry name" value="Topo_IA_cen"/>
</dbReference>
<sequence>MEQTKKSKQGNATAKSKKNLGPNQTSSTKPTSTSAKKPIEEEKKAKSLLKKQALGDQRAGSYNQAEEDKQDLDSSWSDSDEGFETQESSDFEDLYITEEEKIQWENNHYALIDRLKLISRRKGFINISMVAEKPKVARTIYNILSQEGTGHFESSYNGHTVLQFKAKYKGMIANFNILSVYGHVYEHDFKESQRLRRQKVPLETFDAEVINNKLARGNKSHFGRRRAPNMRRLEEHLCCYLDQSDMIVLWFDNDTSGENICFQIMMMLENYRFYRDNPYSTTRYNPDNIMRAKFSSLSRRAIWNAFNKLSAHPDENLALAHDLRSEIDLRLGISFSHLLSRELEEFLNIGREFTTSYGPCQFPTFWFAYQRQAKIDRASTKPYWLPIITVETQGGAEIELEFKDKKFETREGARDYLLKAKTQNSVQVTKIEHETEELEKPKPMNTVDLLSSASNEFGYTVDFTKRCAQRLYTDGLISYPRTHSRAYDADYEVDKVLEMLERNSDFEEAASKLRTSFDMVTVREGKIQEHPPITPVHNVGGKRYLEEDSPEWKLYYYIVNHFFATLSHNPVLKTVTSEFKFGEETLEAEFSNIVDQGYLEYLPLTEKEKKMLSISEASLGKKKQYKVKSFKLQKRFPPTKELLSEPELIQKMEMHKIGTDGTIPTHIDTIIKRRYVTVQEGKDGVRRFLPTKRGIALAEGFNEIDPDLFEPKVRAEIESQWKQVAHGEIGYEEALEDSKKNFRGKLVHFMSNIDILRNKLSANIDQIKEECKELAEKEKQEREEIRRRRIEGRDEDTSENEDEAMSEEPKFLGGTIKLIKDKEKSLGLSINTIADLHKIPADHRRGDEYLLYEEEISTQAGTDFGD</sequence>
<dbReference type="Pfam" id="PF01751">
    <property type="entry name" value="Toprim"/>
    <property type="match status" value="1"/>
</dbReference>
<dbReference type="InterPro" id="IPR013826">
    <property type="entry name" value="Topo_IA_cen_sub3"/>
</dbReference>
<evidence type="ECO:0000259" key="9">
    <source>
        <dbReference type="PROSITE" id="PS52039"/>
    </source>
</evidence>
<dbReference type="AlphaFoldDB" id="A0AAD1Y3S2"/>
<dbReference type="Gene3D" id="1.10.460.10">
    <property type="entry name" value="Topoisomerase I, domain 2"/>
    <property type="match status" value="1"/>
</dbReference>
<dbReference type="GO" id="GO:0003917">
    <property type="term" value="F:DNA topoisomerase type I (single strand cut, ATP-independent) activity"/>
    <property type="evidence" value="ECO:0007669"/>
    <property type="project" value="UniProtKB-EC"/>
</dbReference>
<dbReference type="GO" id="GO:0005634">
    <property type="term" value="C:nucleus"/>
    <property type="evidence" value="ECO:0007669"/>
    <property type="project" value="TreeGrafter"/>
</dbReference>
<evidence type="ECO:0000256" key="4">
    <source>
        <dbReference type="ARBA" id="ARBA00023029"/>
    </source>
</evidence>
<dbReference type="Proteomes" id="UP001295684">
    <property type="component" value="Unassembled WGS sequence"/>
</dbReference>
<dbReference type="GO" id="GO:0006281">
    <property type="term" value="P:DNA repair"/>
    <property type="evidence" value="ECO:0007669"/>
    <property type="project" value="TreeGrafter"/>
</dbReference>
<comment type="similarity">
    <text evidence="2 7">Belongs to the type IA topoisomerase family.</text>
</comment>
<comment type="catalytic activity">
    <reaction evidence="1 7">
        <text>ATP-independent breakage of single-stranded DNA, followed by passage and rejoining.</text>
        <dbReference type="EC" id="5.6.2.1"/>
    </reaction>
</comment>
<dbReference type="InterPro" id="IPR006171">
    <property type="entry name" value="TOPRIM_dom"/>
</dbReference>
<feature type="compositionally biased region" description="Acidic residues" evidence="8">
    <location>
        <begin position="793"/>
        <end position="806"/>
    </location>
</feature>
<keyword evidence="4 7" id="KW-0799">Topoisomerase</keyword>
<dbReference type="SMART" id="SM00437">
    <property type="entry name" value="TOP1Ac"/>
    <property type="match status" value="1"/>
</dbReference>
<dbReference type="GO" id="GO:0003677">
    <property type="term" value="F:DNA binding"/>
    <property type="evidence" value="ECO:0007669"/>
    <property type="project" value="UniProtKB-KW"/>
</dbReference>
<dbReference type="InterPro" id="IPR013825">
    <property type="entry name" value="Topo_IA_cen_sub2"/>
</dbReference>
<evidence type="ECO:0000313" key="10">
    <source>
        <dbReference type="EMBL" id="CAI2384099.1"/>
    </source>
</evidence>
<keyword evidence="5 7" id="KW-0238">DNA-binding</keyword>
<dbReference type="EMBL" id="CAMPGE010026411">
    <property type="protein sequence ID" value="CAI2384099.1"/>
    <property type="molecule type" value="Genomic_DNA"/>
</dbReference>
<dbReference type="InterPro" id="IPR003602">
    <property type="entry name" value="Topo_IA_DNA-bd_dom"/>
</dbReference>
<evidence type="ECO:0000256" key="8">
    <source>
        <dbReference type="SAM" id="MobiDB-lite"/>
    </source>
</evidence>
<evidence type="ECO:0000313" key="11">
    <source>
        <dbReference type="Proteomes" id="UP001295684"/>
    </source>
</evidence>
<feature type="compositionally biased region" description="Basic and acidic residues" evidence="8">
    <location>
        <begin position="775"/>
        <end position="786"/>
    </location>
</feature>
<organism evidence="10 11">
    <name type="scientific">Euplotes crassus</name>
    <dbReference type="NCBI Taxonomy" id="5936"/>
    <lineage>
        <taxon>Eukaryota</taxon>
        <taxon>Sar</taxon>
        <taxon>Alveolata</taxon>
        <taxon>Ciliophora</taxon>
        <taxon>Intramacronucleata</taxon>
        <taxon>Spirotrichea</taxon>
        <taxon>Hypotrichia</taxon>
        <taxon>Euplotida</taxon>
        <taxon>Euplotidae</taxon>
        <taxon>Moneuplotes</taxon>
    </lineage>
</organism>
<dbReference type="SUPFAM" id="SSF56712">
    <property type="entry name" value="Prokaryotic type I DNA topoisomerase"/>
    <property type="match status" value="1"/>
</dbReference>
<feature type="domain" description="Topo IA-type catalytic" evidence="9">
    <location>
        <begin position="314"/>
        <end position="747"/>
    </location>
</feature>
<dbReference type="InterPro" id="IPR023405">
    <property type="entry name" value="Topo_IA_core_domain"/>
</dbReference>
<feature type="region of interest" description="Disordered" evidence="8">
    <location>
        <begin position="775"/>
        <end position="807"/>
    </location>
</feature>
<dbReference type="GO" id="GO:0006310">
    <property type="term" value="P:DNA recombination"/>
    <property type="evidence" value="ECO:0007669"/>
    <property type="project" value="TreeGrafter"/>
</dbReference>
<dbReference type="Pfam" id="PF01131">
    <property type="entry name" value="Topoisom_bac"/>
    <property type="match status" value="1"/>
</dbReference>
<name>A0AAD1Y3S2_EUPCR</name>
<keyword evidence="6 7" id="KW-0413">Isomerase</keyword>
<evidence type="ECO:0000256" key="5">
    <source>
        <dbReference type="ARBA" id="ARBA00023125"/>
    </source>
</evidence>
<dbReference type="PANTHER" id="PTHR11390">
    <property type="entry name" value="PROKARYOTIC DNA TOPOISOMERASE"/>
    <property type="match status" value="1"/>
</dbReference>
<protein>
    <recommendedName>
        <fullName evidence="3 7">DNA topoisomerase</fullName>
        <ecNumber evidence="3 7">5.6.2.1</ecNumber>
    </recommendedName>
</protein>
<comment type="function">
    <text evidence="7">Introduces a single-strand break via transesterification at a target site in duplex DNA. Releases the supercoiling and torsional tension of DNA introduced during the DNA replication and transcription by transiently cleaving and rejoining one strand of the DNA duplex. The scissile phosphodiester is attacked by the catalytic tyrosine of the enzyme, resulting in the formation of a DNA-(5'-phosphotyrosyl)-enzyme intermediate and the expulsion of a 3'-OH DNA strand.</text>
</comment>
<accession>A0AAD1Y3S2</accession>
<evidence type="ECO:0000256" key="7">
    <source>
        <dbReference type="RuleBase" id="RU362092"/>
    </source>
</evidence>
<reference evidence="10" key="1">
    <citation type="submission" date="2023-07" db="EMBL/GenBank/DDBJ databases">
        <authorList>
            <consortium name="AG Swart"/>
            <person name="Singh M."/>
            <person name="Singh A."/>
            <person name="Seah K."/>
            <person name="Emmerich C."/>
        </authorList>
    </citation>
    <scope>NUCLEOTIDE SEQUENCE</scope>
    <source>
        <strain evidence="10">DP1</strain>
    </source>
</reference>
<feature type="compositionally biased region" description="Acidic residues" evidence="8">
    <location>
        <begin position="78"/>
        <end position="90"/>
    </location>
</feature>
<dbReference type="InterPro" id="IPR013824">
    <property type="entry name" value="Topo_IA_cen_sub1"/>
</dbReference>